<name>A0A2N5DVY2_9GAMM</name>
<dbReference type="InterPro" id="IPR014710">
    <property type="entry name" value="RmlC-like_jellyroll"/>
</dbReference>
<feature type="binding site" evidence="3">
    <location>
        <position position="101"/>
    </location>
    <ligand>
        <name>Zn(2+)</name>
        <dbReference type="ChEBI" id="CHEBI:29105"/>
    </ligand>
</feature>
<evidence type="ECO:0000256" key="1">
    <source>
        <dbReference type="ARBA" id="ARBA00022723"/>
    </source>
</evidence>
<accession>A0A2N5DVY2</accession>
<dbReference type="Proteomes" id="UP000234240">
    <property type="component" value="Unassembled WGS sequence"/>
</dbReference>
<feature type="binding site" evidence="3">
    <location>
        <position position="119"/>
    </location>
    <ligand>
        <name>Zn(2+)</name>
        <dbReference type="ChEBI" id="CHEBI:29105"/>
    </ligand>
</feature>
<keyword evidence="4" id="KW-0413">Isomerase</keyword>
<dbReference type="PANTHER" id="PTHR42742:SF3">
    <property type="entry name" value="FRUCTOKINASE"/>
    <property type="match status" value="1"/>
</dbReference>
<dbReference type="InterPro" id="IPR011051">
    <property type="entry name" value="RmlC_Cupin_sf"/>
</dbReference>
<dbReference type="Gene3D" id="2.60.120.10">
    <property type="entry name" value="Jelly Rolls"/>
    <property type="match status" value="2"/>
</dbReference>
<dbReference type="CDD" id="cd07010">
    <property type="entry name" value="cupin_PMI_type_I_N_bac"/>
    <property type="match status" value="1"/>
</dbReference>
<dbReference type="OrthoDB" id="9808275at2"/>
<dbReference type="GO" id="GO:0046872">
    <property type="term" value="F:metal ion binding"/>
    <property type="evidence" value="ECO:0007669"/>
    <property type="project" value="UniProtKB-KW"/>
</dbReference>
<evidence type="ECO:0000256" key="3">
    <source>
        <dbReference type="PIRSR" id="PIRSR036894-1"/>
    </source>
</evidence>
<dbReference type="EMBL" id="PJZF01000026">
    <property type="protein sequence ID" value="PLR31293.1"/>
    <property type="molecule type" value="Genomic_DNA"/>
</dbReference>
<evidence type="ECO:0000256" key="2">
    <source>
        <dbReference type="ARBA" id="ARBA00022833"/>
    </source>
</evidence>
<dbReference type="PANTHER" id="PTHR42742">
    <property type="entry name" value="TRANSCRIPTIONAL REPRESSOR MPRA"/>
    <property type="match status" value="1"/>
</dbReference>
<dbReference type="InterPro" id="IPR014628">
    <property type="entry name" value="Man6P_isomerase_Firm_short"/>
</dbReference>
<dbReference type="RefSeq" id="WP_101818295.1">
    <property type="nucleotide sequence ID" value="NZ_PJZF01000026.1"/>
</dbReference>
<dbReference type="GO" id="GO:0004476">
    <property type="term" value="F:mannose-6-phosphate isomerase activity"/>
    <property type="evidence" value="ECO:0007669"/>
    <property type="project" value="InterPro"/>
</dbReference>
<proteinExistence type="predicted"/>
<reference evidence="4 5" key="1">
    <citation type="submission" date="2017-12" db="EMBL/GenBank/DDBJ databases">
        <title>Characterization of six clinical isolates of Enterochimera gen. nov., a novel genus of the Yersiniaciae family and the three species Enterochimera arupensis sp. nov., Enterochimera coloradensis sp. nov, and Enterochimera californica sp. nov.</title>
        <authorList>
            <person name="Rossi A."/>
            <person name="Fisher M."/>
        </authorList>
    </citation>
    <scope>NUCLEOTIDE SEQUENCE [LARGE SCALE GENOMIC DNA]</scope>
    <source>
        <strain evidence="5">2015-Iso6</strain>
    </source>
</reference>
<organism evidence="4 5">
    <name type="scientific">Chimaeribacter californicus</name>
    <dbReference type="NCBI Taxonomy" id="2060067"/>
    <lineage>
        <taxon>Bacteria</taxon>
        <taxon>Pseudomonadati</taxon>
        <taxon>Pseudomonadota</taxon>
        <taxon>Gammaproteobacteria</taxon>
        <taxon>Enterobacterales</taxon>
        <taxon>Yersiniaceae</taxon>
        <taxon>Chimaeribacter</taxon>
    </lineage>
</organism>
<comment type="cofactor">
    <cofactor evidence="3">
        <name>Zn(2+)</name>
        <dbReference type="ChEBI" id="CHEBI:29105"/>
    </cofactor>
    <text evidence="3">Binds 1 zinc ion per subunit.</text>
</comment>
<keyword evidence="1 3" id="KW-0479">Metal-binding</keyword>
<evidence type="ECO:0000313" key="5">
    <source>
        <dbReference type="Proteomes" id="UP000234240"/>
    </source>
</evidence>
<keyword evidence="5" id="KW-1185">Reference proteome</keyword>
<dbReference type="PIRSF" id="PIRSF036894">
    <property type="entry name" value="PMI_Firm_short"/>
    <property type="match status" value="1"/>
</dbReference>
<comment type="caution">
    <text evidence="4">The sequence shown here is derived from an EMBL/GenBank/DDBJ whole genome shotgun (WGS) entry which is preliminary data.</text>
</comment>
<protein>
    <submittedName>
        <fullName evidence="4">Mannose-6-phosphate isomerase</fullName>
    </submittedName>
</protein>
<feature type="binding site" evidence="3">
    <location>
        <position position="177"/>
    </location>
    <ligand>
        <name>Zn(2+)</name>
        <dbReference type="ChEBI" id="CHEBI:29105"/>
    </ligand>
</feature>
<dbReference type="AlphaFoldDB" id="A0A2N5DVY2"/>
<evidence type="ECO:0000313" key="4">
    <source>
        <dbReference type="EMBL" id="PLR31293.1"/>
    </source>
</evidence>
<sequence>MKAYPLSLTLPLATHVFGGHNIRERLGKAGLPEGRIAETWEVSDVDGMIATVKNGELAGQTLRELTERYPDHLVAPGWRGPHFPLLTKFIDGNGMLPVHLHANDEAAARLEKQPNGKTEAWHILWAAEGATCLLGVKPDVDRVTLRSALLDGDYDAVMYRYPVRAGDTFYVPGGMLHSFGPDTLIYEIEQTSNIQQHAMPWKMEDGTRLARATQEKNIDALLDELRPDLVSLPHPGLLREETPACRRVMCCAGPYFALERWQLSARYDYRFSSVRLVANIGEPCALEANGERYPLGRAESLLLPAALGQVTFHGSGEVLVGYVPDLENEVRAPLRAQGCDDQTIRLLGDVWDERR</sequence>
<keyword evidence="2 3" id="KW-0862">Zinc</keyword>
<gene>
    <name evidence="4" type="ORF">CYR55_21010</name>
</gene>
<dbReference type="InterPro" id="IPR051804">
    <property type="entry name" value="Carb_Metab_Reg_Kinase/Isom"/>
</dbReference>
<dbReference type="GO" id="GO:0005975">
    <property type="term" value="P:carbohydrate metabolic process"/>
    <property type="evidence" value="ECO:0007669"/>
    <property type="project" value="InterPro"/>
</dbReference>
<dbReference type="SUPFAM" id="SSF51182">
    <property type="entry name" value="RmlC-like cupins"/>
    <property type="match status" value="1"/>
</dbReference>